<dbReference type="Proteomes" id="UP000053557">
    <property type="component" value="Unassembled WGS sequence"/>
</dbReference>
<keyword evidence="2" id="KW-1185">Reference proteome</keyword>
<reference evidence="1 2" key="1">
    <citation type="submission" date="2015-12" db="EMBL/GenBank/DDBJ databases">
        <title>Draft genome sequence of Acidibacillus ferrooxidans ITV001, isolated from a chalcopyrite acid mine drainage site in Brazil.</title>
        <authorList>
            <person name="Dall'Agnol H."/>
            <person name="Nancucheo I."/>
            <person name="Johnson B."/>
            <person name="Oliveira R."/>
            <person name="Leite L."/>
            <person name="Pylro V."/>
            <person name="Nunes G.L."/>
            <person name="Tzotzos G."/>
            <person name="Fernandes G.R."/>
            <person name="Dutra J."/>
            <person name="Orellana S.C."/>
            <person name="Oliveira G."/>
        </authorList>
    </citation>
    <scope>NUCLEOTIDE SEQUENCE [LARGE SCALE GENOMIC DNA]</scope>
    <source>
        <strain evidence="2">ITV01</strain>
    </source>
</reference>
<comment type="caution">
    <text evidence="1">The sequence shown here is derived from an EMBL/GenBank/DDBJ whole genome shotgun (WGS) entry which is preliminary data.</text>
</comment>
<dbReference type="OrthoDB" id="1799076at2"/>
<sequence length="67" mass="7887">MPTNRKPNQATEDLRKHIHNTQENYKRTEEVLATQPLSSDVRADLEAQNMNREQSLNDFKEALYDEL</sequence>
<evidence type="ECO:0008006" key="3">
    <source>
        <dbReference type="Google" id="ProtNLM"/>
    </source>
</evidence>
<dbReference type="EMBL" id="LPVJ01000061">
    <property type="protein sequence ID" value="KUO95007.1"/>
    <property type="molecule type" value="Genomic_DNA"/>
</dbReference>
<dbReference type="RefSeq" id="WP_067718934.1">
    <property type="nucleotide sequence ID" value="NZ_LPVJ01000061.1"/>
</dbReference>
<accession>A0A101XP76</accession>
<evidence type="ECO:0000313" key="2">
    <source>
        <dbReference type="Proteomes" id="UP000053557"/>
    </source>
</evidence>
<evidence type="ECO:0000313" key="1">
    <source>
        <dbReference type="EMBL" id="KUO95007.1"/>
    </source>
</evidence>
<dbReference type="Pfam" id="PF19824">
    <property type="entry name" value="Tlp"/>
    <property type="match status" value="1"/>
</dbReference>
<organism evidence="1 2">
    <name type="scientific">Ferroacidibacillus organovorans</name>
    <dbReference type="NCBI Taxonomy" id="1765683"/>
    <lineage>
        <taxon>Bacteria</taxon>
        <taxon>Bacillati</taxon>
        <taxon>Bacillota</taxon>
        <taxon>Bacilli</taxon>
        <taxon>Bacillales</taxon>
        <taxon>Alicyclobacillaceae</taxon>
        <taxon>Ferroacidibacillus</taxon>
    </lineage>
</organism>
<gene>
    <name evidence="1" type="ORF">ATW55_05075</name>
</gene>
<protein>
    <recommendedName>
        <fullName evidence="3">Small, acid-soluble spore protein tlp</fullName>
    </recommendedName>
</protein>
<name>A0A101XP76_9BACL</name>
<proteinExistence type="predicted"/>
<dbReference type="AlphaFoldDB" id="A0A101XP76"/>
<dbReference type="InterPro" id="IPR017524">
    <property type="entry name" value="SASP_thioredoxin-like"/>
</dbReference>